<protein>
    <submittedName>
        <fullName evidence="1">Uncharacterized protein</fullName>
    </submittedName>
</protein>
<evidence type="ECO:0000313" key="2">
    <source>
        <dbReference type="Proteomes" id="UP001206925"/>
    </source>
</evidence>
<sequence>SFKHRTQSVIDLQRRYRTTAATMDGCESTGNGGAIPPLYVCLYSPEMVVGRKKPNKRFMQTELKMVIRLWCRIISRGTQNGYQHVGECI</sequence>
<proteinExistence type="predicted"/>
<name>A0AAD5GKU8_AMBAR</name>
<feature type="non-terminal residue" evidence="1">
    <location>
        <position position="89"/>
    </location>
</feature>
<dbReference type="AlphaFoldDB" id="A0AAD5GKU8"/>
<gene>
    <name evidence="1" type="ORF">M8C21_001962</name>
</gene>
<evidence type="ECO:0000313" key="1">
    <source>
        <dbReference type="EMBL" id="KAI7743293.1"/>
    </source>
</evidence>
<reference evidence="1" key="1">
    <citation type="submission" date="2022-06" db="EMBL/GenBank/DDBJ databases">
        <title>Uncovering the hologenomic basis of an extraordinary plant invasion.</title>
        <authorList>
            <person name="Bieker V.C."/>
            <person name="Martin M.D."/>
            <person name="Gilbert T."/>
            <person name="Hodgins K."/>
            <person name="Battlay P."/>
            <person name="Petersen B."/>
            <person name="Wilson J."/>
        </authorList>
    </citation>
    <scope>NUCLEOTIDE SEQUENCE</scope>
    <source>
        <strain evidence="1">AA19_3_7</strain>
        <tissue evidence="1">Leaf</tissue>
    </source>
</reference>
<organism evidence="1 2">
    <name type="scientific">Ambrosia artemisiifolia</name>
    <name type="common">Common ragweed</name>
    <dbReference type="NCBI Taxonomy" id="4212"/>
    <lineage>
        <taxon>Eukaryota</taxon>
        <taxon>Viridiplantae</taxon>
        <taxon>Streptophyta</taxon>
        <taxon>Embryophyta</taxon>
        <taxon>Tracheophyta</taxon>
        <taxon>Spermatophyta</taxon>
        <taxon>Magnoliopsida</taxon>
        <taxon>eudicotyledons</taxon>
        <taxon>Gunneridae</taxon>
        <taxon>Pentapetalae</taxon>
        <taxon>asterids</taxon>
        <taxon>campanulids</taxon>
        <taxon>Asterales</taxon>
        <taxon>Asteraceae</taxon>
        <taxon>Asteroideae</taxon>
        <taxon>Heliantheae alliance</taxon>
        <taxon>Heliantheae</taxon>
        <taxon>Ambrosia</taxon>
    </lineage>
</organism>
<dbReference type="EMBL" id="JAMZMK010007752">
    <property type="protein sequence ID" value="KAI7743293.1"/>
    <property type="molecule type" value="Genomic_DNA"/>
</dbReference>
<dbReference type="Proteomes" id="UP001206925">
    <property type="component" value="Unassembled WGS sequence"/>
</dbReference>
<comment type="caution">
    <text evidence="1">The sequence shown here is derived from an EMBL/GenBank/DDBJ whole genome shotgun (WGS) entry which is preliminary data.</text>
</comment>
<accession>A0AAD5GKU8</accession>
<keyword evidence="2" id="KW-1185">Reference proteome</keyword>